<dbReference type="PANTHER" id="PTHR15954">
    <property type="entry name" value="VACUOLAR PROTEIN SORTING-ASSOCIATED PROTEIN 51 HOMOLOG"/>
    <property type="match status" value="1"/>
</dbReference>
<keyword evidence="3" id="KW-0175">Coiled coil</keyword>
<comment type="function">
    <text evidence="2">Acts as component of the GARP complex that is involved in retrograde transport from early and late endosomes to the trans-Golgi network (TGN).</text>
</comment>
<protein>
    <recommendedName>
        <fullName evidence="2">Vacuolar protein sorting-associated protein 51 homolog</fullName>
    </recommendedName>
</protein>
<gene>
    <name evidence="5" type="ORF">Vbra_3103</name>
</gene>
<dbReference type="InParanoid" id="A0A0G4G232"/>
<comment type="subunit">
    <text evidence="2">Component of the Golgi-associated retrograde protein (GARP) complex.</text>
</comment>
<keyword evidence="2" id="KW-0653">Protein transport</keyword>
<comment type="subcellular location">
    <subcellularLocation>
        <location evidence="2">Golgi apparatus</location>
        <location evidence="2">trans-Golgi network</location>
    </subcellularLocation>
</comment>
<name>A0A0G4G232_VITBC</name>
<dbReference type="PANTHER" id="PTHR15954:SF4">
    <property type="entry name" value="VACUOLAR PROTEIN SORTING-ASSOCIATED PROTEIN 51 HOMOLOG"/>
    <property type="match status" value="1"/>
</dbReference>
<keyword evidence="2" id="KW-0333">Golgi apparatus</keyword>
<reference evidence="5 6" key="1">
    <citation type="submission" date="2014-11" db="EMBL/GenBank/DDBJ databases">
        <authorList>
            <person name="Zhu J."/>
            <person name="Qi W."/>
            <person name="Song R."/>
        </authorList>
    </citation>
    <scope>NUCLEOTIDE SEQUENCE [LARGE SCALE GENOMIC DNA]</scope>
</reference>
<dbReference type="InterPro" id="IPR014812">
    <property type="entry name" value="Vps51"/>
</dbReference>
<feature type="compositionally biased region" description="Low complexity" evidence="4">
    <location>
        <begin position="41"/>
        <end position="61"/>
    </location>
</feature>
<dbReference type="GO" id="GO:0007030">
    <property type="term" value="P:Golgi organization"/>
    <property type="evidence" value="ECO:0007669"/>
    <property type="project" value="UniProtKB-UniRule"/>
</dbReference>
<feature type="compositionally biased region" description="Acidic residues" evidence="4">
    <location>
        <begin position="1"/>
        <end position="12"/>
    </location>
</feature>
<evidence type="ECO:0000256" key="4">
    <source>
        <dbReference type="SAM" id="MobiDB-lite"/>
    </source>
</evidence>
<feature type="region of interest" description="Disordered" evidence="4">
    <location>
        <begin position="1"/>
        <end position="76"/>
    </location>
</feature>
<evidence type="ECO:0000313" key="6">
    <source>
        <dbReference type="Proteomes" id="UP000041254"/>
    </source>
</evidence>
<accession>A0A0G4G232</accession>
<dbReference type="Pfam" id="PF08700">
    <property type="entry name" value="VPS51_Exo84_N"/>
    <property type="match status" value="1"/>
</dbReference>
<dbReference type="GO" id="GO:0032456">
    <property type="term" value="P:endocytic recycling"/>
    <property type="evidence" value="ECO:0007669"/>
    <property type="project" value="TreeGrafter"/>
</dbReference>
<dbReference type="GO" id="GO:0000938">
    <property type="term" value="C:GARP complex"/>
    <property type="evidence" value="ECO:0007669"/>
    <property type="project" value="UniProtKB-UniRule"/>
</dbReference>
<dbReference type="GO" id="GO:0048193">
    <property type="term" value="P:Golgi vesicle transport"/>
    <property type="evidence" value="ECO:0007669"/>
    <property type="project" value="TreeGrafter"/>
</dbReference>
<dbReference type="AlphaFoldDB" id="A0A0G4G232"/>
<dbReference type="GO" id="GO:0042147">
    <property type="term" value="P:retrograde transport, endosome to Golgi"/>
    <property type="evidence" value="ECO:0007669"/>
    <property type="project" value="UniProtKB-UniRule"/>
</dbReference>
<dbReference type="GO" id="GO:0006869">
    <property type="term" value="P:lipid transport"/>
    <property type="evidence" value="ECO:0007669"/>
    <property type="project" value="UniProtKB-UniRule"/>
</dbReference>
<comment type="similarity">
    <text evidence="1 2">Belongs to the VPS51 family.</text>
</comment>
<dbReference type="GO" id="GO:0005829">
    <property type="term" value="C:cytosol"/>
    <property type="evidence" value="ECO:0007669"/>
    <property type="project" value="GOC"/>
</dbReference>
<dbReference type="GO" id="GO:0007041">
    <property type="term" value="P:lysosomal transport"/>
    <property type="evidence" value="ECO:0007669"/>
    <property type="project" value="TreeGrafter"/>
</dbReference>
<dbReference type="OMA" id="QMLNAYY"/>
<dbReference type="OrthoDB" id="203678at2759"/>
<dbReference type="Proteomes" id="UP000041254">
    <property type="component" value="Unassembled WGS sequence"/>
</dbReference>
<evidence type="ECO:0000313" key="5">
    <source>
        <dbReference type="EMBL" id="CEM22035.1"/>
    </source>
</evidence>
<evidence type="ECO:0000256" key="2">
    <source>
        <dbReference type="RuleBase" id="RU368010"/>
    </source>
</evidence>
<keyword evidence="2" id="KW-0813">Transport</keyword>
<proteinExistence type="inferred from homology"/>
<evidence type="ECO:0000256" key="3">
    <source>
        <dbReference type="SAM" id="Coils"/>
    </source>
</evidence>
<dbReference type="EMBL" id="CDMY01000549">
    <property type="protein sequence ID" value="CEM22035.1"/>
    <property type="molecule type" value="Genomic_DNA"/>
</dbReference>
<dbReference type="GO" id="GO:0015031">
    <property type="term" value="P:protein transport"/>
    <property type="evidence" value="ECO:0007669"/>
    <property type="project" value="UniProtKB-UniRule"/>
</dbReference>
<dbReference type="GO" id="GO:1990745">
    <property type="term" value="C:EARP complex"/>
    <property type="evidence" value="ECO:0007669"/>
    <property type="project" value="TreeGrafter"/>
</dbReference>
<dbReference type="STRING" id="1169540.A0A0G4G232"/>
<dbReference type="VEuPathDB" id="CryptoDB:Vbra_3103"/>
<feature type="compositionally biased region" description="Low complexity" evidence="4">
    <location>
        <begin position="533"/>
        <end position="544"/>
    </location>
</feature>
<evidence type="ECO:0000256" key="1">
    <source>
        <dbReference type="ARBA" id="ARBA00006080"/>
    </source>
</evidence>
<organism evidence="5 6">
    <name type="scientific">Vitrella brassicaformis (strain CCMP3155)</name>
    <dbReference type="NCBI Taxonomy" id="1169540"/>
    <lineage>
        <taxon>Eukaryota</taxon>
        <taxon>Sar</taxon>
        <taxon>Alveolata</taxon>
        <taxon>Colpodellida</taxon>
        <taxon>Vitrellaceae</taxon>
        <taxon>Vitrella</taxon>
    </lineage>
</organism>
<sequence>MDDTDSQADYDSDTQQQQPPASHHRVGALLSAYYQLDESGDQQQPSSASAGDDSAKASSASGGMGVRRESKSDIDGPNFDVHSWFQELVTNTELSQMLTKSKELTEQVSTLDGDMQMLVYENYNKFITATDTIKSMKANIESMESEMSRLTQRINSINQCSTRLNATLAGRPEKIQELVGVLNVLQKLQLLKNLPQVLKRYLDSGDFESAVRTHRRWEVFLGLTDKTTAAEGHPKKAVEVAGAFTDVAKEVWALMSAARSAMKSRLDAPPPERERETDDDPLGTFSAVHLVKVLLLAGEDPTAMLDTFLQGRRRALDGRLKVIVERAEKEAAAQRRDRDAEDEREPFVDACHGVAASWIPPLCDIIRGAEAAFKLNTDIIPSTIPDTYPTKLDTFLADNMASLCESLGALMRKRPLMPVDLPQTVPVESVSSSVGAIAPKVIEEGLRLVGVAVQQGGRGERGLPVLEVARAWPKYPMRIAGLGIELRFAANTELFLNHLRQLHQCCGPLTAIKSPSVSSAAAAGGSGGEGSPKESTPQHQQQQQLPTADSVLERVGKVEHSVLYQTTLTLTEVAPYLSVGELDAGVSAPKAKQALQEGIFTHTATLFETFAALCRIVTGRETDVPLEGFPPSMSDELIAEFQSIEWRALFALALVRIGRHLEQRGLQRISQMAVAQYPGQQSTTFAQTTVPALTKKTRQAAQRLLSAYAFHTGQQLSHLLRKSIRTPDWLHVREPRDVRWVMEVVVKEVREADNQLARMLGDPRKPKQHAIRSSALLRIRRTQMELEMDRLFARKVLIFGEIPFNRNGAVVGILRIAFKALYELVRDETFGKFGLQQIQVDCAFLSDMIRELVEQDDANGLDGLLDEVVTSASQRCVDPVLMDPAIVETLCDEKRARMDFSE</sequence>
<feature type="coiled-coil region" evidence="3">
    <location>
        <begin position="133"/>
        <end position="160"/>
    </location>
</feature>
<keyword evidence="6" id="KW-1185">Reference proteome</keyword>
<keyword evidence="2" id="KW-0445">Lipid transport</keyword>
<dbReference type="GO" id="GO:0016020">
    <property type="term" value="C:membrane"/>
    <property type="evidence" value="ECO:0007669"/>
    <property type="project" value="TreeGrafter"/>
</dbReference>
<feature type="region of interest" description="Disordered" evidence="4">
    <location>
        <begin position="517"/>
        <end position="547"/>
    </location>
</feature>